<evidence type="ECO:0000313" key="2">
    <source>
        <dbReference type="Proteomes" id="UP000046392"/>
    </source>
</evidence>
<proteinExistence type="predicted"/>
<feature type="region of interest" description="Disordered" evidence="1">
    <location>
        <begin position="1"/>
        <end position="61"/>
    </location>
</feature>
<sequence length="231" mass="25239">MSDAEVQNLLRSSSSRTSSESSEDSSIVAGSGSGSNSTSSSEVILISSDSEESPTSVEPGVSCIVNGASNGGSSPGPSGVAFVAVSQLVAPRVPSLVAARRFDSTKSTFKLWISRLMQTSRRPVVMLDGSFETERRRIIRKRTRNVSPCDAFTDQEKRLREEYIHGLNENTRTLESQVLLTAIGEVSNHPIARHMLMEVSSVKLFNRFNDAPTIDDYRILSYTDRNCVKIC</sequence>
<evidence type="ECO:0000313" key="3">
    <source>
        <dbReference type="WBParaSite" id="SPAL_0001668300.1"/>
    </source>
</evidence>
<feature type="compositionally biased region" description="Low complexity" evidence="1">
    <location>
        <begin position="12"/>
        <end position="48"/>
    </location>
</feature>
<dbReference type="WBParaSite" id="SPAL_0001668300.1">
    <property type="protein sequence ID" value="SPAL_0001668300.1"/>
    <property type="gene ID" value="SPAL_0001668300"/>
</dbReference>
<name>A0A0N5CFP9_STREA</name>
<keyword evidence="2" id="KW-1185">Reference proteome</keyword>
<reference evidence="3" key="1">
    <citation type="submission" date="2017-02" db="UniProtKB">
        <authorList>
            <consortium name="WormBaseParasite"/>
        </authorList>
    </citation>
    <scope>IDENTIFICATION</scope>
</reference>
<accession>A0A0N5CFP9</accession>
<dbReference type="AlphaFoldDB" id="A0A0N5CFP9"/>
<protein>
    <submittedName>
        <fullName evidence="3">Uncharacterized protein</fullName>
    </submittedName>
</protein>
<organism evidence="2 3">
    <name type="scientific">Strongyloides papillosus</name>
    <name type="common">Intestinal threadworm</name>
    <dbReference type="NCBI Taxonomy" id="174720"/>
    <lineage>
        <taxon>Eukaryota</taxon>
        <taxon>Metazoa</taxon>
        <taxon>Ecdysozoa</taxon>
        <taxon>Nematoda</taxon>
        <taxon>Chromadorea</taxon>
        <taxon>Rhabditida</taxon>
        <taxon>Tylenchina</taxon>
        <taxon>Panagrolaimomorpha</taxon>
        <taxon>Strongyloidoidea</taxon>
        <taxon>Strongyloididae</taxon>
        <taxon>Strongyloides</taxon>
    </lineage>
</organism>
<evidence type="ECO:0000256" key="1">
    <source>
        <dbReference type="SAM" id="MobiDB-lite"/>
    </source>
</evidence>
<dbReference type="Proteomes" id="UP000046392">
    <property type="component" value="Unplaced"/>
</dbReference>